<dbReference type="InterPro" id="IPR024652">
    <property type="entry name" value="Trichodiene_synth"/>
</dbReference>
<accession>A0A9P7ZCC4</accession>
<proteinExistence type="inferred from homology"/>
<dbReference type="Pfam" id="PF06330">
    <property type="entry name" value="TRI5"/>
    <property type="match status" value="1"/>
</dbReference>
<protein>
    <submittedName>
        <fullName evidence="3">Longiborneol synthase</fullName>
    </submittedName>
</protein>
<gene>
    <name evidence="3" type="ORF">F5Z01DRAFT_669121</name>
</gene>
<organism evidence="3 4">
    <name type="scientific">Emericellopsis atlantica</name>
    <dbReference type="NCBI Taxonomy" id="2614577"/>
    <lineage>
        <taxon>Eukaryota</taxon>
        <taxon>Fungi</taxon>
        <taxon>Dikarya</taxon>
        <taxon>Ascomycota</taxon>
        <taxon>Pezizomycotina</taxon>
        <taxon>Sordariomycetes</taxon>
        <taxon>Hypocreomycetidae</taxon>
        <taxon>Hypocreales</taxon>
        <taxon>Bionectriaceae</taxon>
        <taxon>Emericellopsis</taxon>
    </lineage>
</organism>
<keyword evidence="2" id="KW-0456">Lyase</keyword>
<dbReference type="SFLD" id="SFLDG01021">
    <property type="entry name" value="Trichodiene_Synthase_Like"/>
    <property type="match status" value="1"/>
</dbReference>
<dbReference type="RefSeq" id="XP_046113393.1">
    <property type="nucleotide sequence ID" value="XM_046264401.1"/>
</dbReference>
<dbReference type="GeneID" id="70295304"/>
<comment type="similarity">
    <text evidence="1">Belongs to the trichodiene synthase family.</text>
</comment>
<dbReference type="Proteomes" id="UP000887229">
    <property type="component" value="Unassembled WGS sequence"/>
</dbReference>
<name>A0A9P7ZCC4_9HYPO</name>
<dbReference type="SUPFAM" id="SSF48576">
    <property type="entry name" value="Terpenoid synthases"/>
    <property type="match status" value="1"/>
</dbReference>
<dbReference type="EMBL" id="MU251307">
    <property type="protein sequence ID" value="KAG9249469.1"/>
    <property type="molecule type" value="Genomic_DNA"/>
</dbReference>
<sequence length="340" mass="38162">MELSPAELASFCGPICREMLRKLDYRGAPEVLPESTEALLQRMTAEAAELDVPLGTQVSTKGFGLGFALAVLAHPHHPVDIQSYIGLFTWLVVQYDDLVGQQKAKLQEATAFQERLLAGQKQNDPLLEGIATLLRRARQHFDVVLANMLQISVLKFLTSNLLECHQGFCKMQQTQAGVQFPQFFRDMSGMNVAYAVFCFPAAQYPDISCFLEALPDIARFIDISNDVLSFYKEELEGEKRNYIRNCMEVADRGAYDILQRTSEEVAATVHRVNEVLGKQPIYAQSWASFLRGYIAMHTCTNRYKLVQLGLGEDNPLPSYAGKFRDCLKGSECIKRSDSDP</sequence>
<evidence type="ECO:0000256" key="2">
    <source>
        <dbReference type="ARBA" id="ARBA00023239"/>
    </source>
</evidence>
<evidence type="ECO:0000313" key="3">
    <source>
        <dbReference type="EMBL" id="KAG9249469.1"/>
    </source>
</evidence>
<dbReference type="SFLD" id="SFLDS00005">
    <property type="entry name" value="Isoprenoid_Synthase_Type_I"/>
    <property type="match status" value="1"/>
</dbReference>
<dbReference type="GO" id="GO:0016838">
    <property type="term" value="F:carbon-oxygen lyase activity, acting on phosphates"/>
    <property type="evidence" value="ECO:0007669"/>
    <property type="project" value="InterPro"/>
</dbReference>
<evidence type="ECO:0000256" key="1">
    <source>
        <dbReference type="ARBA" id="ARBA00007946"/>
    </source>
</evidence>
<evidence type="ECO:0000313" key="4">
    <source>
        <dbReference type="Proteomes" id="UP000887229"/>
    </source>
</evidence>
<dbReference type="InterPro" id="IPR008949">
    <property type="entry name" value="Isoprenoid_synthase_dom_sf"/>
</dbReference>
<keyword evidence="4" id="KW-1185">Reference proteome</keyword>
<comment type="caution">
    <text evidence="3">The sequence shown here is derived from an EMBL/GenBank/DDBJ whole genome shotgun (WGS) entry which is preliminary data.</text>
</comment>
<dbReference type="AlphaFoldDB" id="A0A9P7ZCC4"/>
<reference evidence="3" key="1">
    <citation type="journal article" date="2021" name="IMA Fungus">
        <title>Genomic characterization of three marine fungi, including Emericellopsis atlantica sp. nov. with signatures of a generalist lifestyle and marine biomass degradation.</title>
        <authorList>
            <person name="Hagestad O.C."/>
            <person name="Hou L."/>
            <person name="Andersen J.H."/>
            <person name="Hansen E.H."/>
            <person name="Altermark B."/>
            <person name="Li C."/>
            <person name="Kuhnert E."/>
            <person name="Cox R.J."/>
            <person name="Crous P.W."/>
            <person name="Spatafora J.W."/>
            <person name="Lail K."/>
            <person name="Amirebrahimi M."/>
            <person name="Lipzen A."/>
            <person name="Pangilinan J."/>
            <person name="Andreopoulos W."/>
            <person name="Hayes R.D."/>
            <person name="Ng V."/>
            <person name="Grigoriev I.V."/>
            <person name="Jackson S.A."/>
            <person name="Sutton T.D.S."/>
            <person name="Dobson A.D.W."/>
            <person name="Rama T."/>
        </authorList>
    </citation>
    <scope>NUCLEOTIDE SEQUENCE</scope>
    <source>
        <strain evidence="3">TS7</strain>
    </source>
</reference>
<dbReference type="OrthoDB" id="2998174at2759"/>
<dbReference type="Gene3D" id="1.10.600.10">
    <property type="entry name" value="Farnesyl Diphosphate Synthase"/>
    <property type="match status" value="1"/>
</dbReference>